<gene>
    <name evidence="1" type="ORF">O3V59_15470</name>
</gene>
<name>A0A9X3TSI3_9BACL</name>
<sequence>MITVKRLGMITIGQAPRPDAAPMLETHLAGRAELVQAGVLDGMTKQDIEAHLAPGPGEYVLTSRMANGEAVVVSRERIQPMLQRKIHEMEETGIRTILLLCTGVFPGLSAEKAFLIEPDRVIPPTVAAMVRSRRLGVMVPLKVQAEALRPKYLPHGLDPVFAVASPYDRDEESLRAASEALKDKADIVLLDCMGYTEEARRLVAEQTGLPVMLSNAIMAKLVSEMI</sequence>
<proteinExistence type="predicted"/>
<dbReference type="InterPro" id="IPR010843">
    <property type="entry name" value="Uncharacterised_AroM"/>
</dbReference>
<protein>
    <submittedName>
        <fullName evidence="1">AroM family protein</fullName>
    </submittedName>
</protein>
<dbReference type="EMBL" id="JAPYYP010000021">
    <property type="protein sequence ID" value="MDA5109766.1"/>
    <property type="molecule type" value="Genomic_DNA"/>
</dbReference>
<dbReference type="Pfam" id="PF07302">
    <property type="entry name" value="AroM"/>
    <property type="match status" value="1"/>
</dbReference>
<accession>A0A9X3TSI3</accession>
<dbReference type="NCBIfam" id="NF007788">
    <property type="entry name" value="PRK10481.1"/>
    <property type="match status" value="1"/>
</dbReference>
<dbReference type="RefSeq" id="WP_271140496.1">
    <property type="nucleotide sequence ID" value="NZ_JAPYYP010000021.1"/>
</dbReference>
<reference evidence="1" key="1">
    <citation type="submission" date="2022-12" db="EMBL/GenBank/DDBJ databases">
        <title>Draft genome sequence of the thermophilic strain Brevibacillus thermoruber HT42, isolated from Los Humeros, Puebla, Mexico, with biotechnological potential.</title>
        <authorList>
            <person name="Lara Sanchez J."/>
            <person name="Solis Palacios R."/>
            <person name="Bustos Baena A.S."/>
            <person name="Ruz Baez A.E."/>
            <person name="Espinosa Luna G."/>
            <person name="Oliart Ros R.M."/>
        </authorList>
    </citation>
    <scope>NUCLEOTIDE SEQUENCE</scope>
    <source>
        <strain evidence="1">HT42</strain>
    </source>
</reference>
<dbReference type="Proteomes" id="UP001151071">
    <property type="component" value="Unassembled WGS sequence"/>
</dbReference>
<evidence type="ECO:0000313" key="2">
    <source>
        <dbReference type="Proteomes" id="UP001151071"/>
    </source>
</evidence>
<evidence type="ECO:0000313" key="1">
    <source>
        <dbReference type="EMBL" id="MDA5109766.1"/>
    </source>
</evidence>
<dbReference type="AlphaFoldDB" id="A0A9X3TSI3"/>
<keyword evidence="2" id="KW-1185">Reference proteome</keyword>
<organism evidence="1 2">
    <name type="scientific">Brevibacillus thermoruber</name>
    <dbReference type="NCBI Taxonomy" id="33942"/>
    <lineage>
        <taxon>Bacteria</taxon>
        <taxon>Bacillati</taxon>
        <taxon>Bacillota</taxon>
        <taxon>Bacilli</taxon>
        <taxon>Bacillales</taxon>
        <taxon>Paenibacillaceae</taxon>
        <taxon>Brevibacillus</taxon>
    </lineage>
</organism>
<comment type="caution">
    <text evidence="1">The sequence shown here is derived from an EMBL/GenBank/DDBJ whole genome shotgun (WGS) entry which is preliminary data.</text>
</comment>